<sequence>MRTTIDIDDELLKEVMEKSGAKSKKNAIVTAMKDYLRLKRREELKNLIGNFDEFNLDLKDLRKMRNER</sequence>
<dbReference type="RefSeq" id="WP_052563923.1">
    <property type="nucleotide sequence ID" value="NZ_BAFN01000001.1"/>
</dbReference>
<comment type="caution">
    <text evidence="1">The sequence shown here is derived from an EMBL/GenBank/DDBJ whole genome shotgun (WGS) entry which is preliminary data.</text>
</comment>
<dbReference type="InterPro" id="IPR019239">
    <property type="entry name" value="VapB_antitoxin"/>
</dbReference>
<evidence type="ECO:0000313" key="2">
    <source>
        <dbReference type="Proteomes" id="UP000032309"/>
    </source>
</evidence>
<keyword evidence="2" id="KW-1185">Reference proteome</keyword>
<dbReference type="EMBL" id="BAFN01000001">
    <property type="protein sequence ID" value="GAN33847.1"/>
    <property type="molecule type" value="Genomic_DNA"/>
</dbReference>
<name>A0ABQ0JYM6_9BACT</name>
<dbReference type="Proteomes" id="UP000032309">
    <property type="component" value="Unassembled WGS sequence"/>
</dbReference>
<protein>
    <submittedName>
        <fullName evidence="1">Transcription regulator of the Arc/MetJ class</fullName>
    </submittedName>
</protein>
<gene>
    <name evidence="1" type="ORF">BROSI_A2381</name>
</gene>
<evidence type="ECO:0000313" key="1">
    <source>
        <dbReference type="EMBL" id="GAN33847.1"/>
    </source>
</evidence>
<proteinExistence type="predicted"/>
<reference evidence="2" key="1">
    <citation type="journal article" date="2015" name="Genome Announc.">
        <title>Draft Genome Sequence of an Anaerobic Ammonium-Oxidizing Bacterium, "Candidatus Brocadia sinica".</title>
        <authorList>
            <person name="Oshiki M."/>
            <person name="Shinyako-Hata K."/>
            <person name="Satoh H."/>
            <person name="Okabe S."/>
        </authorList>
    </citation>
    <scope>NUCLEOTIDE SEQUENCE [LARGE SCALE GENOMIC DNA]</scope>
    <source>
        <strain evidence="2">JPN1</strain>
    </source>
</reference>
<accession>A0ABQ0JYM6</accession>
<organism evidence="1 2">
    <name type="scientific">Candidatus Brocadia sinica JPN1</name>
    <dbReference type="NCBI Taxonomy" id="1197129"/>
    <lineage>
        <taxon>Bacteria</taxon>
        <taxon>Pseudomonadati</taxon>
        <taxon>Planctomycetota</taxon>
        <taxon>Candidatus Brocadiia</taxon>
        <taxon>Candidatus Brocadiales</taxon>
        <taxon>Candidatus Brocadiaceae</taxon>
        <taxon>Candidatus Brocadia</taxon>
    </lineage>
</organism>
<dbReference type="Pfam" id="PF09957">
    <property type="entry name" value="VapB_antitoxin"/>
    <property type="match status" value="1"/>
</dbReference>